<dbReference type="PROSITE" id="PS50895">
    <property type="entry name" value="SURF1"/>
    <property type="match status" value="1"/>
</dbReference>
<dbReference type="AlphaFoldDB" id="A0A4Z0LSV1"/>
<accession>A0A4Z0LSV1</accession>
<keyword evidence="3 6" id="KW-0812">Transmembrane</keyword>
<evidence type="ECO:0000256" key="3">
    <source>
        <dbReference type="ARBA" id="ARBA00022692"/>
    </source>
</evidence>
<dbReference type="Pfam" id="PF02104">
    <property type="entry name" value="SURF1"/>
    <property type="match status" value="1"/>
</dbReference>
<evidence type="ECO:0000256" key="4">
    <source>
        <dbReference type="ARBA" id="ARBA00022989"/>
    </source>
</evidence>
<proteinExistence type="inferred from homology"/>
<keyword evidence="4 6" id="KW-1133">Transmembrane helix</keyword>
<reference evidence="7 8" key="1">
    <citation type="submission" date="2019-04" db="EMBL/GenBank/DDBJ databases">
        <title>Taxonomy of novel Haliea sp. from mangrove soil of West Coast of India.</title>
        <authorList>
            <person name="Verma A."/>
            <person name="Kumar P."/>
            <person name="Krishnamurthi S."/>
        </authorList>
    </citation>
    <scope>NUCLEOTIDE SEQUENCE [LARGE SCALE GENOMIC DNA]</scope>
    <source>
        <strain evidence="7 8">SAOS-164</strain>
    </source>
</reference>
<protein>
    <recommendedName>
        <fullName evidence="6">SURF1-like protein</fullName>
    </recommendedName>
</protein>
<dbReference type="RefSeq" id="WP_135446671.1">
    <property type="nucleotide sequence ID" value="NZ_SRLE01000045.1"/>
</dbReference>
<dbReference type="GO" id="GO:0005886">
    <property type="term" value="C:plasma membrane"/>
    <property type="evidence" value="ECO:0007669"/>
    <property type="project" value="UniProtKB-SubCell"/>
</dbReference>
<dbReference type="PANTHER" id="PTHR23427">
    <property type="entry name" value="SURFEIT LOCUS PROTEIN"/>
    <property type="match status" value="1"/>
</dbReference>
<feature type="transmembrane region" description="Helical" evidence="6">
    <location>
        <begin position="216"/>
        <end position="234"/>
    </location>
</feature>
<keyword evidence="5 6" id="KW-0472">Membrane</keyword>
<dbReference type="InterPro" id="IPR045214">
    <property type="entry name" value="Surf1/Surf4"/>
</dbReference>
<evidence type="ECO:0000256" key="2">
    <source>
        <dbReference type="ARBA" id="ARBA00007165"/>
    </source>
</evidence>
<dbReference type="InterPro" id="IPR002994">
    <property type="entry name" value="Surf1/Shy1"/>
</dbReference>
<organism evidence="7 8">
    <name type="scientific">Mangrovimicrobium sediminis</name>
    <dbReference type="NCBI Taxonomy" id="2562682"/>
    <lineage>
        <taxon>Bacteria</taxon>
        <taxon>Pseudomonadati</taxon>
        <taxon>Pseudomonadota</taxon>
        <taxon>Gammaproteobacteria</taxon>
        <taxon>Cellvibrionales</taxon>
        <taxon>Halieaceae</taxon>
        <taxon>Mangrovimicrobium</taxon>
    </lineage>
</organism>
<evidence type="ECO:0000256" key="6">
    <source>
        <dbReference type="RuleBase" id="RU363076"/>
    </source>
</evidence>
<keyword evidence="6" id="KW-1003">Cell membrane</keyword>
<evidence type="ECO:0000313" key="8">
    <source>
        <dbReference type="Proteomes" id="UP000298050"/>
    </source>
</evidence>
<dbReference type="EMBL" id="SRLE01000045">
    <property type="protein sequence ID" value="TGD70344.1"/>
    <property type="molecule type" value="Genomic_DNA"/>
</dbReference>
<evidence type="ECO:0000313" key="7">
    <source>
        <dbReference type="EMBL" id="TGD70344.1"/>
    </source>
</evidence>
<comment type="subcellular location">
    <subcellularLocation>
        <location evidence="6">Cell membrane</location>
        <topology evidence="6">Multi-pass membrane protein</topology>
    </subcellularLocation>
    <subcellularLocation>
        <location evidence="1">Membrane</location>
    </subcellularLocation>
</comment>
<keyword evidence="8" id="KW-1185">Reference proteome</keyword>
<gene>
    <name evidence="7" type="ORF">E4634_21150</name>
</gene>
<name>A0A4Z0LSV1_9GAMM</name>
<evidence type="ECO:0000256" key="5">
    <source>
        <dbReference type="ARBA" id="ARBA00023136"/>
    </source>
</evidence>
<comment type="similarity">
    <text evidence="2 6">Belongs to the SURF1 family.</text>
</comment>
<dbReference type="CDD" id="cd06662">
    <property type="entry name" value="SURF1"/>
    <property type="match status" value="1"/>
</dbReference>
<dbReference type="Proteomes" id="UP000298050">
    <property type="component" value="Unassembled WGS sequence"/>
</dbReference>
<feature type="transmembrane region" description="Helical" evidence="6">
    <location>
        <begin position="12"/>
        <end position="30"/>
    </location>
</feature>
<comment type="caution">
    <text evidence="7">The sequence shown here is derived from an EMBL/GenBank/DDBJ whole genome shotgun (WGS) entry which is preliminary data.</text>
</comment>
<evidence type="ECO:0000256" key="1">
    <source>
        <dbReference type="ARBA" id="ARBA00004370"/>
    </source>
</evidence>
<dbReference type="PANTHER" id="PTHR23427:SF2">
    <property type="entry name" value="SURFEIT LOCUS PROTEIN 1"/>
    <property type="match status" value="1"/>
</dbReference>
<sequence length="255" mass="28356">MSGRLEFDFEWRITLFTLVLLPLLISLGFWQMHRAGEKTLLAAAFERRQTQAPQPLDEIGKQPAEQLAYLPVLLHGHYLPQQTFLLENRVQDGKYGNEVLTVLALDSGGLALVDRGWVPADPARQKPTEVPEPPSADAGSTLTGSLYVAPGKPFLLADTALEHGWPKRLQAIEMDKIAAVVGAALYPYPVRIDAGQPGALQVNWEVINISPAKHRAYAVQWFSMAAALFLVYLLRSTNLWQLMRRTPGDKESPHE</sequence>
<dbReference type="OrthoDB" id="9789940at2"/>